<comment type="caution">
    <text evidence="3">The sequence shown here is derived from an EMBL/GenBank/DDBJ whole genome shotgun (WGS) entry which is preliminary data.</text>
</comment>
<proteinExistence type="predicted"/>
<evidence type="ECO:0000256" key="2">
    <source>
        <dbReference type="SAM" id="Phobius"/>
    </source>
</evidence>
<feature type="transmembrane region" description="Helical" evidence="2">
    <location>
        <begin position="68"/>
        <end position="91"/>
    </location>
</feature>
<keyword evidence="2" id="KW-0812">Transmembrane</keyword>
<dbReference type="EMBL" id="MU157836">
    <property type="protein sequence ID" value="KAF9531125.1"/>
    <property type="molecule type" value="Genomic_DNA"/>
</dbReference>
<name>A0A9P6JT25_9AGAR</name>
<reference evidence="3" key="1">
    <citation type="submission" date="2020-11" db="EMBL/GenBank/DDBJ databases">
        <authorList>
            <consortium name="DOE Joint Genome Institute"/>
            <person name="Ahrendt S."/>
            <person name="Riley R."/>
            <person name="Andreopoulos W."/>
            <person name="Labutti K."/>
            <person name="Pangilinan J."/>
            <person name="Ruiz-Duenas F.J."/>
            <person name="Barrasa J.M."/>
            <person name="Sanchez-Garcia M."/>
            <person name="Camarero S."/>
            <person name="Miyauchi S."/>
            <person name="Serrano A."/>
            <person name="Linde D."/>
            <person name="Babiker R."/>
            <person name="Drula E."/>
            <person name="Ayuso-Fernandez I."/>
            <person name="Pacheco R."/>
            <person name="Padilla G."/>
            <person name="Ferreira P."/>
            <person name="Barriuso J."/>
            <person name="Kellner H."/>
            <person name="Castanera R."/>
            <person name="Alfaro M."/>
            <person name="Ramirez L."/>
            <person name="Pisabarro A.G."/>
            <person name="Kuo A."/>
            <person name="Tritt A."/>
            <person name="Lipzen A."/>
            <person name="He G."/>
            <person name="Yan M."/>
            <person name="Ng V."/>
            <person name="Cullen D."/>
            <person name="Martin F."/>
            <person name="Rosso M.-N."/>
            <person name="Henrissat B."/>
            <person name="Hibbett D."/>
            <person name="Martinez A.T."/>
            <person name="Grigoriev I.V."/>
        </authorList>
    </citation>
    <scope>NUCLEOTIDE SEQUENCE</scope>
    <source>
        <strain evidence="3">CBS 506.95</strain>
    </source>
</reference>
<feature type="compositionally biased region" description="Pro residues" evidence="1">
    <location>
        <begin position="507"/>
        <end position="518"/>
    </location>
</feature>
<evidence type="ECO:0000313" key="3">
    <source>
        <dbReference type="EMBL" id="KAF9531125.1"/>
    </source>
</evidence>
<gene>
    <name evidence="3" type="ORF">CPB83DRAFT_809476</name>
</gene>
<keyword evidence="2" id="KW-0472">Membrane</keyword>
<protein>
    <submittedName>
        <fullName evidence="3">Uncharacterized protein</fullName>
    </submittedName>
</protein>
<evidence type="ECO:0000313" key="4">
    <source>
        <dbReference type="Proteomes" id="UP000807306"/>
    </source>
</evidence>
<dbReference type="Proteomes" id="UP000807306">
    <property type="component" value="Unassembled WGS sequence"/>
</dbReference>
<dbReference type="OrthoDB" id="10039566at2759"/>
<keyword evidence="4" id="KW-1185">Reference proteome</keyword>
<feature type="region of interest" description="Disordered" evidence="1">
    <location>
        <begin position="1"/>
        <end position="58"/>
    </location>
</feature>
<evidence type="ECO:0000256" key="1">
    <source>
        <dbReference type="SAM" id="MobiDB-lite"/>
    </source>
</evidence>
<organism evidence="3 4">
    <name type="scientific">Crepidotus variabilis</name>
    <dbReference type="NCBI Taxonomy" id="179855"/>
    <lineage>
        <taxon>Eukaryota</taxon>
        <taxon>Fungi</taxon>
        <taxon>Dikarya</taxon>
        <taxon>Basidiomycota</taxon>
        <taxon>Agaricomycotina</taxon>
        <taxon>Agaricomycetes</taxon>
        <taxon>Agaricomycetidae</taxon>
        <taxon>Agaricales</taxon>
        <taxon>Agaricineae</taxon>
        <taxon>Crepidotaceae</taxon>
        <taxon>Crepidotus</taxon>
    </lineage>
</organism>
<feature type="region of interest" description="Disordered" evidence="1">
    <location>
        <begin position="499"/>
        <end position="518"/>
    </location>
</feature>
<accession>A0A9P6JT25</accession>
<dbReference type="AlphaFoldDB" id="A0A9P6JT25"/>
<feature type="compositionally biased region" description="Low complexity" evidence="1">
    <location>
        <begin position="22"/>
        <end position="32"/>
    </location>
</feature>
<sequence>MSGEDHSVCCGHHTAKGKQRAVETAATVTERTPLLAAPSTSSQAREDPEAPSSSAQSHRQLRKKLTSIFFISLAVCTVGFASAALLAWSYASRASSLNPDNVLHEDLVFSGPNQVNVLNVSTSGIWLNVQGKIGMDAGKAIGVDSDPLDGLFRDVWKALGRWGVRKLDKVTVQLSTIKVVPDFDLSETLIYIEMPPVEIPLTTNPPKDHSWLTPISATVHVRPTSNNTLLLRFLRESWTRGSISVRAEIQEAVIRGGTHNSDDWRRKFSGKLSNILTSVDVKLPSLPGFPHPGRNAPFPPFSQLVTLTSFSISSESDHLSLHGLATAVNPAPPSISLSLPSLPFEISIPDNADSTIPPIHVASVSTLPFALTHPNISLSIEGTVPPISTYAFPILSKFVTRYLSAQDNKILISSPNLLPDLDIQATFPAPNPRPKLLRNVTIKDMKIKPMGSAFLASGTVFARVVLPKGINVGMDVFQVLPDVLIFDGEVPPTVTPWNWPDHHRPSHGPPPETPLPDPIPERAFGHLRPEDWLPSLSVPVDPEGDDEGTAYAVSAKVVDVPMQVLPGRQKEFSDFIGKVVFGSKGATAGILGNAAVNVEIAGLPLKSGPGHKSGEIVLAGLPFQGSVHIGKKGLLRFDSDKPGQDNEKPAEDVKKEIERMEHVWKSIINKLRGKIPF</sequence>
<keyword evidence="2" id="KW-1133">Transmembrane helix</keyword>